<keyword evidence="1" id="KW-0732">Signal</keyword>
<organism evidence="2 3">
    <name type="scientific">Deinococcus petrolearius</name>
    <dbReference type="NCBI Taxonomy" id="1751295"/>
    <lineage>
        <taxon>Bacteria</taxon>
        <taxon>Thermotogati</taxon>
        <taxon>Deinococcota</taxon>
        <taxon>Deinococci</taxon>
        <taxon>Deinococcales</taxon>
        <taxon>Deinococcaceae</taxon>
        <taxon>Deinococcus</taxon>
    </lineage>
</organism>
<name>A0ABW1DHD9_9DEIO</name>
<evidence type="ECO:0000256" key="1">
    <source>
        <dbReference type="SAM" id="SignalP"/>
    </source>
</evidence>
<protein>
    <recommendedName>
        <fullName evidence="4">Lipoprotein</fullName>
    </recommendedName>
</protein>
<dbReference type="PROSITE" id="PS51257">
    <property type="entry name" value="PROKAR_LIPOPROTEIN"/>
    <property type="match status" value="1"/>
</dbReference>
<gene>
    <name evidence="2" type="ORF">ACFPQ6_06930</name>
</gene>
<keyword evidence="3" id="KW-1185">Reference proteome</keyword>
<feature type="chain" id="PRO_5046832300" description="Lipoprotein" evidence="1">
    <location>
        <begin position="22"/>
        <end position="143"/>
    </location>
</feature>
<evidence type="ECO:0000313" key="2">
    <source>
        <dbReference type="EMBL" id="MFC5848041.1"/>
    </source>
</evidence>
<comment type="caution">
    <text evidence="2">The sequence shown here is derived from an EMBL/GenBank/DDBJ whole genome shotgun (WGS) entry which is preliminary data.</text>
</comment>
<proteinExistence type="predicted"/>
<evidence type="ECO:0000313" key="3">
    <source>
        <dbReference type="Proteomes" id="UP001595979"/>
    </source>
</evidence>
<dbReference type="Proteomes" id="UP001595979">
    <property type="component" value="Unassembled WGS sequence"/>
</dbReference>
<reference evidence="3" key="1">
    <citation type="journal article" date="2019" name="Int. J. Syst. Evol. Microbiol.">
        <title>The Global Catalogue of Microorganisms (GCM) 10K type strain sequencing project: providing services to taxonomists for standard genome sequencing and annotation.</title>
        <authorList>
            <consortium name="The Broad Institute Genomics Platform"/>
            <consortium name="The Broad Institute Genome Sequencing Center for Infectious Disease"/>
            <person name="Wu L."/>
            <person name="Ma J."/>
        </authorList>
    </citation>
    <scope>NUCLEOTIDE SEQUENCE [LARGE SCALE GENOMIC DNA]</scope>
    <source>
        <strain evidence="3">CGMCC 1.15053</strain>
    </source>
</reference>
<accession>A0ABW1DHD9</accession>
<feature type="signal peptide" evidence="1">
    <location>
        <begin position="1"/>
        <end position="21"/>
    </location>
</feature>
<evidence type="ECO:0008006" key="4">
    <source>
        <dbReference type="Google" id="ProtNLM"/>
    </source>
</evidence>
<dbReference type="RefSeq" id="WP_380047717.1">
    <property type="nucleotide sequence ID" value="NZ_JBHSOH010000006.1"/>
</dbReference>
<sequence>MHKLLPLALPLLLAACSPALIGRAGEASSPSAPLAAGQTWRVEAMGRLLGSSVTIALPQVVNARPGIYSNLGLAELNAAQQGRGDAKAAVALNTTGSALLFYWNDGGTDYECRVADPEPGGQTFRGTLVSNDTRLGTCTASWS</sequence>
<dbReference type="EMBL" id="JBHSOH010000006">
    <property type="protein sequence ID" value="MFC5848041.1"/>
    <property type="molecule type" value="Genomic_DNA"/>
</dbReference>